<name>R7VLD3_CAPTE</name>
<keyword evidence="4" id="KW-0325">Glycoprotein</keyword>
<keyword evidence="2" id="KW-0472">Membrane</keyword>
<dbReference type="EMBL" id="AMQN01003861">
    <property type="status" value="NOT_ANNOTATED_CDS"/>
    <property type="molecule type" value="Genomic_DNA"/>
</dbReference>
<keyword evidence="10" id="KW-1185">Reference proteome</keyword>
<dbReference type="EnsemblMetazoa" id="CapteT147714">
    <property type="protein sequence ID" value="CapteP147714"/>
    <property type="gene ID" value="CapteG147714"/>
</dbReference>
<dbReference type="InterPro" id="IPR036179">
    <property type="entry name" value="Ig-like_dom_sf"/>
</dbReference>
<feature type="domain" description="Ig-like" evidence="7">
    <location>
        <begin position="7"/>
        <end position="112"/>
    </location>
</feature>
<accession>R7VLD3</accession>
<dbReference type="InterPro" id="IPR007110">
    <property type="entry name" value="Ig-like_dom"/>
</dbReference>
<evidence type="ECO:0000313" key="9">
    <source>
        <dbReference type="EnsemblMetazoa" id="CapteP147714"/>
    </source>
</evidence>
<evidence type="ECO:0000256" key="2">
    <source>
        <dbReference type="ARBA" id="ARBA00023136"/>
    </source>
</evidence>
<dbReference type="GO" id="GO:0005911">
    <property type="term" value="C:cell-cell junction"/>
    <property type="evidence" value="ECO:0007669"/>
    <property type="project" value="TreeGrafter"/>
</dbReference>
<sequence length="121" mass="13093">MTPCLSPSGTIGQQQTFREAPSNVSVIQGQTAVLRCRVNNQKGDLQWTKDGFALGFDRTIPMSPRYRITGSEPLGESDLLILNSDLEDDGEFQCQVGPNAGDPPLLGQAQLSVLSKHHSNP</sequence>
<dbReference type="STRING" id="283909.R7VLD3"/>
<dbReference type="GO" id="GO:0005886">
    <property type="term" value="C:plasma membrane"/>
    <property type="evidence" value="ECO:0007669"/>
    <property type="project" value="TreeGrafter"/>
</dbReference>
<dbReference type="SMART" id="SM00409">
    <property type="entry name" value="IG"/>
    <property type="match status" value="1"/>
</dbReference>
<dbReference type="InterPro" id="IPR013098">
    <property type="entry name" value="Ig_I-set"/>
</dbReference>
<dbReference type="EMBL" id="KB292092">
    <property type="protein sequence ID" value="ELU18151.1"/>
    <property type="molecule type" value="Genomic_DNA"/>
</dbReference>
<dbReference type="InterPro" id="IPR003598">
    <property type="entry name" value="Ig_sub2"/>
</dbReference>
<evidence type="ECO:0000259" key="7">
    <source>
        <dbReference type="PROSITE" id="PS50835"/>
    </source>
</evidence>
<reference evidence="9" key="3">
    <citation type="submission" date="2015-06" db="UniProtKB">
        <authorList>
            <consortium name="EnsemblMetazoa"/>
        </authorList>
    </citation>
    <scope>IDENTIFICATION</scope>
</reference>
<dbReference type="SUPFAM" id="SSF48726">
    <property type="entry name" value="Immunoglobulin"/>
    <property type="match status" value="1"/>
</dbReference>
<evidence type="ECO:0000256" key="1">
    <source>
        <dbReference type="ARBA" id="ARBA00004479"/>
    </source>
</evidence>
<dbReference type="InterPro" id="IPR003599">
    <property type="entry name" value="Ig_sub"/>
</dbReference>
<evidence type="ECO:0000256" key="5">
    <source>
        <dbReference type="ARBA" id="ARBA00023319"/>
    </source>
</evidence>
<dbReference type="OMA" id="CEYLFIS"/>
<keyword evidence="3" id="KW-1015">Disulfide bond</keyword>
<dbReference type="InterPro" id="IPR013783">
    <property type="entry name" value="Ig-like_fold"/>
</dbReference>
<dbReference type="PROSITE" id="PS50835">
    <property type="entry name" value="IG_LIKE"/>
    <property type="match status" value="1"/>
</dbReference>
<evidence type="ECO:0000313" key="10">
    <source>
        <dbReference type="Proteomes" id="UP000014760"/>
    </source>
</evidence>
<dbReference type="Pfam" id="PF07679">
    <property type="entry name" value="I-set"/>
    <property type="match status" value="1"/>
</dbReference>
<dbReference type="AlphaFoldDB" id="R7VLD3"/>
<keyword evidence="5" id="KW-0393">Immunoglobulin domain</keyword>
<reference evidence="8 10" key="2">
    <citation type="journal article" date="2013" name="Nature">
        <title>Insights into bilaterian evolution from three spiralian genomes.</title>
        <authorList>
            <person name="Simakov O."/>
            <person name="Marletaz F."/>
            <person name="Cho S.J."/>
            <person name="Edsinger-Gonzales E."/>
            <person name="Havlak P."/>
            <person name="Hellsten U."/>
            <person name="Kuo D.H."/>
            <person name="Larsson T."/>
            <person name="Lv J."/>
            <person name="Arendt D."/>
            <person name="Savage R."/>
            <person name="Osoegawa K."/>
            <person name="de Jong P."/>
            <person name="Grimwood J."/>
            <person name="Chapman J.A."/>
            <person name="Shapiro H."/>
            <person name="Aerts A."/>
            <person name="Otillar R.P."/>
            <person name="Terry A.Y."/>
            <person name="Boore J.L."/>
            <person name="Grigoriev I.V."/>
            <person name="Lindberg D.R."/>
            <person name="Seaver E.C."/>
            <person name="Weisblat D.A."/>
            <person name="Putnam N.H."/>
            <person name="Rokhsar D.S."/>
        </authorList>
    </citation>
    <scope>NUCLEOTIDE SEQUENCE</scope>
    <source>
        <strain evidence="8 10">I ESC-2004</strain>
    </source>
</reference>
<organism evidence="8">
    <name type="scientific">Capitella teleta</name>
    <name type="common">Polychaete worm</name>
    <dbReference type="NCBI Taxonomy" id="283909"/>
    <lineage>
        <taxon>Eukaryota</taxon>
        <taxon>Metazoa</taxon>
        <taxon>Spiralia</taxon>
        <taxon>Lophotrochozoa</taxon>
        <taxon>Annelida</taxon>
        <taxon>Polychaeta</taxon>
        <taxon>Sedentaria</taxon>
        <taxon>Scolecida</taxon>
        <taxon>Capitellidae</taxon>
        <taxon>Capitella</taxon>
    </lineage>
</organism>
<evidence type="ECO:0000256" key="6">
    <source>
        <dbReference type="SAM" id="MobiDB-lite"/>
    </source>
</evidence>
<dbReference type="SMART" id="SM00408">
    <property type="entry name" value="IGc2"/>
    <property type="match status" value="1"/>
</dbReference>
<dbReference type="HOGENOM" id="CLU_122103_1_0_1"/>
<protein>
    <recommendedName>
        <fullName evidence="7">Ig-like domain-containing protein</fullName>
    </recommendedName>
</protein>
<evidence type="ECO:0000256" key="3">
    <source>
        <dbReference type="ARBA" id="ARBA00023157"/>
    </source>
</evidence>
<gene>
    <name evidence="8" type="ORF">CAPTEDRAFT_147714</name>
</gene>
<evidence type="ECO:0000313" key="8">
    <source>
        <dbReference type="EMBL" id="ELU18151.1"/>
    </source>
</evidence>
<dbReference type="PANTHER" id="PTHR11640:SF136">
    <property type="entry name" value="NEPHRIN"/>
    <property type="match status" value="1"/>
</dbReference>
<dbReference type="PANTHER" id="PTHR11640">
    <property type="entry name" value="NEPHRIN"/>
    <property type="match status" value="1"/>
</dbReference>
<reference evidence="10" key="1">
    <citation type="submission" date="2012-12" db="EMBL/GenBank/DDBJ databases">
        <authorList>
            <person name="Hellsten U."/>
            <person name="Grimwood J."/>
            <person name="Chapman J.A."/>
            <person name="Shapiro H."/>
            <person name="Aerts A."/>
            <person name="Otillar R.P."/>
            <person name="Terry A.Y."/>
            <person name="Boore J.L."/>
            <person name="Simakov O."/>
            <person name="Marletaz F."/>
            <person name="Cho S.-J."/>
            <person name="Edsinger-Gonzales E."/>
            <person name="Havlak P."/>
            <person name="Kuo D.-H."/>
            <person name="Larsson T."/>
            <person name="Lv J."/>
            <person name="Arendt D."/>
            <person name="Savage R."/>
            <person name="Osoegawa K."/>
            <person name="de Jong P."/>
            <person name="Lindberg D.R."/>
            <person name="Seaver E.C."/>
            <person name="Weisblat D.A."/>
            <person name="Putnam N.H."/>
            <person name="Grigoriev I.V."/>
            <person name="Rokhsar D.S."/>
        </authorList>
    </citation>
    <scope>NUCLEOTIDE SEQUENCE</scope>
    <source>
        <strain evidence="10">I ESC-2004</strain>
    </source>
</reference>
<feature type="region of interest" description="Disordered" evidence="6">
    <location>
        <begin position="1"/>
        <end position="22"/>
    </location>
</feature>
<proteinExistence type="predicted"/>
<dbReference type="Proteomes" id="UP000014760">
    <property type="component" value="Unassembled WGS sequence"/>
</dbReference>
<dbReference type="OrthoDB" id="6413693at2759"/>
<dbReference type="GO" id="GO:0050839">
    <property type="term" value="F:cell adhesion molecule binding"/>
    <property type="evidence" value="ECO:0007669"/>
    <property type="project" value="TreeGrafter"/>
</dbReference>
<evidence type="ECO:0000256" key="4">
    <source>
        <dbReference type="ARBA" id="ARBA00023180"/>
    </source>
</evidence>
<comment type="subcellular location">
    <subcellularLocation>
        <location evidence="1">Membrane</location>
        <topology evidence="1">Single-pass type I membrane protein</topology>
    </subcellularLocation>
</comment>
<dbReference type="InterPro" id="IPR051275">
    <property type="entry name" value="Cell_adhesion_signaling"/>
</dbReference>
<dbReference type="Gene3D" id="2.60.40.10">
    <property type="entry name" value="Immunoglobulins"/>
    <property type="match status" value="1"/>
</dbReference>
<dbReference type="GO" id="GO:0098609">
    <property type="term" value="P:cell-cell adhesion"/>
    <property type="evidence" value="ECO:0007669"/>
    <property type="project" value="TreeGrafter"/>
</dbReference>